<sequence length="709" mass="77025">MPDLIAQSGDREGRWRRGMPELSAGRDVLLGREPRTSFASDGKGTYADTSAGKAIAADQPQRRHVAAIPWAVTWDASISRHHAVLTVLEGDRVRVSKDPRGRNPIFYRGQPRESFVLVPGEHFVIGQTTFTLAKRPGFTVETPGSSKDSNKPISVRRGLTPSSDEVQDTAQSPDWTSPPAMGEVTEMAFAASSLRKRNFRDTQTRIDLLARLPDLVNGSLGDEELYARVTDVLLRATPAATAVAIVKSTPGSKSDSTSNSRASSNALLEVLHYDVRNSDPQAEDVSTRLVAATLERRDSVLHLWDATSLGRNPSGRNPSAQGNDGGSQSDSGSDVEYTSAANVDWAFCVPLRSDACRGWVLYVTGSRAGVLRGDQGGDDSDGLIERLSDDVKFAEVVGSLVSGIRQANQFQHRHAAMRRFFAPVVLDAIAGTDSESWLKPRECDLSVMFCDLRGFSRTSEVHSDQLLLLLEQVSSALGVMTKHILETEGVIGDFHGDAAMGFWGWPLPLSGDIDPKVAATLAAAKAAACIRRDYVGGETEFRCGIGIASGPAVAGRIGTVDQVKVTAFGPVVNLASRLEGLTKIFGVEVLLDEVTASRLKQYDEHAVDDAEFSLSLRYLGLVRVAGIQTPVEIHQLVVPVDGQPTLTKAELQQSRQAWDAFIAGDWDNAYELLHRLPAWDRPKDVLLQKILQHHRVAPPDWDGVLTFQK</sequence>
<proteinExistence type="predicted"/>
<evidence type="ECO:0000313" key="3">
    <source>
        <dbReference type="EMBL" id="SMP53176.1"/>
    </source>
</evidence>
<feature type="compositionally biased region" description="Polar residues" evidence="1">
    <location>
        <begin position="160"/>
        <end position="175"/>
    </location>
</feature>
<accession>A0ABY1PYK8</accession>
<dbReference type="CDD" id="cd07302">
    <property type="entry name" value="CHD"/>
    <property type="match status" value="1"/>
</dbReference>
<evidence type="ECO:0000259" key="2">
    <source>
        <dbReference type="PROSITE" id="PS50125"/>
    </source>
</evidence>
<name>A0ABY1PYK8_9BACT</name>
<dbReference type="RefSeq" id="WP_283432260.1">
    <property type="nucleotide sequence ID" value="NZ_FXUG01000004.1"/>
</dbReference>
<dbReference type="Gene3D" id="3.30.70.1230">
    <property type="entry name" value="Nucleotide cyclase"/>
    <property type="match status" value="1"/>
</dbReference>
<dbReference type="Proteomes" id="UP001158067">
    <property type="component" value="Unassembled WGS sequence"/>
</dbReference>
<protein>
    <submittedName>
        <fullName evidence="3">Adenylate cyclase</fullName>
    </submittedName>
</protein>
<dbReference type="SMART" id="SM00044">
    <property type="entry name" value="CYCc"/>
    <property type="match status" value="1"/>
</dbReference>
<dbReference type="Gene3D" id="2.60.200.20">
    <property type="match status" value="1"/>
</dbReference>
<dbReference type="PROSITE" id="PS50125">
    <property type="entry name" value="GUANYLATE_CYCLASE_2"/>
    <property type="match status" value="1"/>
</dbReference>
<comment type="caution">
    <text evidence="3">The sequence shown here is derived from an EMBL/GenBank/DDBJ whole genome shotgun (WGS) entry which is preliminary data.</text>
</comment>
<dbReference type="CDD" id="cd00060">
    <property type="entry name" value="FHA"/>
    <property type="match status" value="1"/>
</dbReference>
<dbReference type="InterPro" id="IPR008984">
    <property type="entry name" value="SMAD_FHA_dom_sf"/>
</dbReference>
<reference evidence="3 4" key="1">
    <citation type="submission" date="2017-05" db="EMBL/GenBank/DDBJ databases">
        <authorList>
            <person name="Varghese N."/>
            <person name="Submissions S."/>
        </authorList>
    </citation>
    <scope>NUCLEOTIDE SEQUENCE [LARGE SCALE GENOMIC DNA]</scope>
    <source>
        <strain evidence="3 4">DSM 25457</strain>
    </source>
</reference>
<dbReference type="InterPro" id="IPR001054">
    <property type="entry name" value="A/G_cyclase"/>
</dbReference>
<evidence type="ECO:0000256" key="1">
    <source>
        <dbReference type="SAM" id="MobiDB-lite"/>
    </source>
</evidence>
<dbReference type="InterPro" id="IPR050697">
    <property type="entry name" value="Adenylyl/Guanylyl_Cyclase_3/4"/>
</dbReference>
<organism evidence="3 4">
    <name type="scientific">Neorhodopirellula lusitana</name>
    <dbReference type="NCBI Taxonomy" id="445327"/>
    <lineage>
        <taxon>Bacteria</taxon>
        <taxon>Pseudomonadati</taxon>
        <taxon>Planctomycetota</taxon>
        <taxon>Planctomycetia</taxon>
        <taxon>Pirellulales</taxon>
        <taxon>Pirellulaceae</taxon>
        <taxon>Neorhodopirellula</taxon>
    </lineage>
</organism>
<dbReference type="SUPFAM" id="SSF55073">
    <property type="entry name" value="Nucleotide cyclase"/>
    <property type="match status" value="1"/>
</dbReference>
<evidence type="ECO:0000313" key="4">
    <source>
        <dbReference type="Proteomes" id="UP001158067"/>
    </source>
</evidence>
<dbReference type="InterPro" id="IPR029787">
    <property type="entry name" value="Nucleotide_cyclase"/>
</dbReference>
<dbReference type="SUPFAM" id="SSF49879">
    <property type="entry name" value="SMAD/FHA domain"/>
    <property type="match status" value="1"/>
</dbReference>
<feature type="region of interest" description="Disordered" evidence="1">
    <location>
        <begin position="136"/>
        <end position="180"/>
    </location>
</feature>
<feature type="region of interest" description="Disordered" evidence="1">
    <location>
        <begin position="307"/>
        <end position="335"/>
    </location>
</feature>
<dbReference type="PANTHER" id="PTHR43081">
    <property type="entry name" value="ADENYLATE CYCLASE, TERMINAL-DIFFERENTIATION SPECIFIC-RELATED"/>
    <property type="match status" value="1"/>
</dbReference>
<dbReference type="Pfam" id="PF00211">
    <property type="entry name" value="Guanylate_cyc"/>
    <property type="match status" value="1"/>
</dbReference>
<keyword evidence="4" id="KW-1185">Reference proteome</keyword>
<gene>
    <name evidence="3" type="ORF">SAMN06265222_10467</name>
</gene>
<dbReference type="PANTHER" id="PTHR43081:SF20">
    <property type="entry name" value="TWO-COMPONENT RESPONSE REGULATOR"/>
    <property type="match status" value="1"/>
</dbReference>
<feature type="compositionally biased region" description="Polar residues" evidence="1">
    <location>
        <begin position="309"/>
        <end position="320"/>
    </location>
</feature>
<dbReference type="EMBL" id="FXUG01000004">
    <property type="protein sequence ID" value="SMP53176.1"/>
    <property type="molecule type" value="Genomic_DNA"/>
</dbReference>
<feature type="domain" description="Guanylate cyclase" evidence="2">
    <location>
        <begin position="446"/>
        <end position="579"/>
    </location>
</feature>